<reference evidence="2 3" key="1">
    <citation type="journal article" date="2021" name="DNA Res.">
        <title>Genome analysis of Candida subhashii reveals its hybrid nature and dual mitochondrial genome conformations.</title>
        <authorList>
            <person name="Mixao V."/>
            <person name="Hegedusova E."/>
            <person name="Saus E."/>
            <person name="Pryszcz L.P."/>
            <person name="Cillingova A."/>
            <person name="Nosek J."/>
            <person name="Gabaldon T."/>
        </authorList>
    </citation>
    <scope>NUCLEOTIDE SEQUENCE [LARGE SCALE GENOMIC DNA]</scope>
    <source>
        <strain evidence="2 3">CBS 10753</strain>
    </source>
</reference>
<accession>A0A8J5UYI3</accession>
<dbReference type="EMBL" id="JAGSYN010000149">
    <property type="protein sequence ID" value="KAG7663094.1"/>
    <property type="molecule type" value="Genomic_DNA"/>
</dbReference>
<evidence type="ECO:0000256" key="1">
    <source>
        <dbReference type="SAM" id="SignalP"/>
    </source>
</evidence>
<proteinExistence type="predicted"/>
<sequence>MQFKPLSLIFTSLLSLAAATTEMEYETTVTSLVTPVETAFSTVTAEEYIYGEVFVYVNDEGVETSETFLIATTTINPNVDLPTPGPESAPEPASTAAGQLVIPPGDYSTTTVLTDTVLDDGKTVALELVVYFTEEC</sequence>
<keyword evidence="1" id="KW-0732">Signal</keyword>
<keyword evidence="3" id="KW-1185">Reference proteome</keyword>
<gene>
    <name evidence="2" type="ORF">J8A68_003366</name>
</gene>
<comment type="caution">
    <text evidence="2">The sequence shown here is derived from an EMBL/GenBank/DDBJ whole genome shotgun (WGS) entry which is preliminary data.</text>
</comment>
<organism evidence="2 3">
    <name type="scientific">[Candida] subhashii</name>
    <dbReference type="NCBI Taxonomy" id="561895"/>
    <lineage>
        <taxon>Eukaryota</taxon>
        <taxon>Fungi</taxon>
        <taxon>Dikarya</taxon>
        <taxon>Ascomycota</taxon>
        <taxon>Saccharomycotina</taxon>
        <taxon>Pichiomycetes</taxon>
        <taxon>Debaryomycetaceae</taxon>
        <taxon>Spathaspora</taxon>
    </lineage>
</organism>
<evidence type="ECO:0000313" key="2">
    <source>
        <dbReference type="EMBL" id="KAG7663094.1"/>
    </source>
</evidence>
<name>A0A8J5UYI3_9ASCO</name>
<dbReference type="AlphaFoldDB" id="A0A8J5UYI3"/>
<protein>
    <submittedName>
        <fullName evidence="2">Uncharacterized protein</fullName>
    </submittedName>
</protein>
<dbReference type="GeneID" id="73470166"/>
<evidence type="ECO:0000313" key="3">
    <source>
        <dbReference type="Proteomes" id="UP000694255"/>
    </source>
</evidence>
<feature type="signal peptide" evidence="1">
    <location>
        <begin position="1"/>
        <end position="19"/>
    </location>
</feature>
<dbReference type="RefSeq" id="XP_049263327.1">
    <property type="nucleotide sequence ID" value="XM_049407214.1"/>
</dbReference>
<feature type="chain" id="PRO_5035239481" evidence="1">
    <location>
        <begin position="20"/>
        <end position="136"/>
    </location>
</feature>
<dbReference type="Proteomes" id="UP000694255">
    <property type="component" value="Unassembled WGS sequence"/>
</dbReference>